<reference evidence="1" key="1">
    <citation type="submission" date="2025-08" db="UniProtKB">
        <authorList>
            <consortium name="Ensembl"/>
        </authorList>
    </citation>
    <scope>IDENTIFICATION</scope>
</reference>
<evidence type="ECO:0000313" key="1">
    <source>
        <dbReference type="Ensembl" id="ENSVKKP00000006126.1"/>
    </source>
</evidence>
<proteinExistence type="predicted"/>
<protein>
    <submittedName>
        <fullName evidence="1">Uncharacterized protein</fullName>
    </submittedName>
</protein>
<dbReference type="SUPFAM" id="SSF52540">
    <property type="entry name" value="P-loop containing nucleoside triphosphate hydrolases"/>
    <property type="match status" value="1"/>
</dbReference>
<dbReference type="InterPro" id="IPR027417">
    <property type="entry name" value="P-loop_NTPase"/>
</dbReference>
<accession>A0A8D2IX88</accession>
<evidence type="ECO:0000313" key="2">
    <source>
        <dbReference type="Proteomes" id="UP000694545"/>
    </source>
</evidence>
<sequence>MASLLTHQSDKLQLVFLGNSGVGKSSFIHHFLSCFSHTCSFQSSCSVHVIFRLLAVPLYFKT</sequence>
<organism evidence="1 2">
    <name type="scientific">Varanus komodoensis</name>
    <name type="common">Komodo dragon</name>
    <dbReference type="NCBI Taxonomy" id="61221"/>
    <lineage>
        <taxon>Eukaryota</taxon>
        <taxon>Metazoa</taxon>
        <taxon>Chordata</taxon>
        <taxon>Craniata</taxon>
        <taxon>Vertebrata</taxon>
        <taxon>Euteleostomi</taxon>
        <taxon>Lepidosauria</taxon>
        <taxon>Squamata</taxon>
        <taxon>Bifurcata</taxon>
        <taxon>Unidentata</taxon>
        <taxon>Episquamata</taxon>
        <taxon>Toxicofera</taxon>
        <taxon>Anguimorpha</taxon>
        <taxon>Paleoanguimorpha</taxon>
        <taxon>Varanoidea</taxon>
        <taxon>Varanidae</taxon>
        <taxon>Varanus</taxon>
    </lineage>
</organism>
<dbReference type="Proteomes" id="UP000694545">
    <property type="component" value="Unplaced"/>
</dbReference>
<name>A0A8D2IX88_VARKO</name>
<dbReference type="Ensembl" id="ENSVKKT00000006287.1">
    <property type="protein sequence ID" value="ENSVKKP00000006126.1"/>
    <property type="gene ID" value="ENSVKKG00000004453.1"/>
</dbReference>
<keyword evidence="2" id="KW-1185">Reference proteome</keyword>
<dbReference type="AlphaFoldDB" id="A0A8D2IX88"/>
<reference evidence="1" key="2">
    <citation type="submission" date="2025-09" db="UniProtKB">
        <authorList>
            <consortium name="Ensembl"/>
        </authorList>
    </citation>
    <scope>IDENTIFICATION</scope>
</reference>